<dbReference type="InterPro" id="IPR012348">
    <property type="entry name" value="RNR-like"/>
</dbReference>
<dbReference type="Gene3D" id="1.10.620.20">
    <property type="entry name" value="Ribonucleotide Reductase, subunit A"/>
    <property type="match status" value="1"/>
</dbReference>
<dbReference type="RefSeq" id="WP_380024522.1">
    <property type="nucleotide sequence ID" value="NZ_JBHSHC010000027.1"/>
</dbReference>
<evidence type="ECO:0000313" key="2">
    <source>
        <dbReference type="Proteomes" id="UP001596002"/>
    </source>
</evidence>
<proteinExistence type="predicted"/>
<dbReference type="SUPFAM" id="SSF47240">
    <property type="entry name" value="Ferritin-like"/>
    <property type="match status" value="1"/>
</dbReference>
<organism evidence="1 2">
    <name type="scientific">Effusibacillus consociatus</name>
    <dbReference type="NCBI Taxonomy" id="1117041"/>
    <lineage>
        <taxon>Bacteria</taxon>
        <taxon>Bacillati</taxon>
        <taxon>Bacillota</taxon>
        <taxon>Bacilli</taxon>
        <taxon>Bacillales</taxon>
        <taxon>Alicyclobacillaceae</taxon>
        <taxon>Effusibacillus</taxon>
    </lineage>
</organism>
<dbReference type="InterPro" id="IPR036868">
    <property type="entry name" value="TusA-like_sf"/>
</dbReference>
<dbReference type="CDD" id="cd00291">
    <property type="entry name" value="SirA_YedF_YeeD"/>
    <property type="match status" value="1"/>
</dbReference>
<reference evidence="2" key="1">
    <citation type="journal article" date="2019" name="Int. J. Syst. Evol. Microbiol.">
        <title>The Global Catalogue of Microorganisms (GCM) 10K type strain sequencing project: providing services to taxonomists for standard genome sequencing and annotation.</title>
        <authorList>
            <consortium name="The Broad Institute Genomics Platform"/>
            <consortium name="The Broad Institute Genome Sequencing Center for Infectious Disease"/>
            <person name="Wu L."/>
            <person name="Ma J."/>
        </authorList>
    </citation>
    <scope>NUCLEOTIDE SEQUENCE [LARGE SCALE GENOMIC DNA]</scope>
    <source>
        <strain evidence="2">WYCCWR 12678</strain>
    </source>
</reference>
<gene>
    <name evidence="1" type="ORF">ACFO8Q_04430</name>
</gene>
<dbReference type="Proteomes" id="UP001596002">
    <property type="component" value="Unassembled WGS sequence"/>
</dbReference>
<protein>
    <recommendedName>
        <fullName evidence="3">Ferritin-like domain-containing protein</fullName>
    </recommendedName>
</protein>
<dbReference type="CDD" id="cd00657">
    <property type="entry name" value="Ferritin_like"/>
    <property type="match status" value="1"/>
</dbReference>
<sequence length="427" mass="48692">MGNSVSEPYEVFGIKPDSSLDLHDIPGGANWFLLIKNAFSRLENGQILEVQSKHAHLKGDLQSWCRLHKHKFISALDGGDHYRFLIQKNGELNEKPDWGIRLPLRKDKNLDIRDWFLGRAGDLLEQAPGYIGFVPRGAVGEPGIPDFGFTLNRKDDVWADNVLDLYEQAKEAQWNASTDIPWDELSELPDDIEWAVCQIMTFLAENEYSALYIPAKFMARINPHYIEVLMYLATLVQDEARHIEAFMKRALANGGGLQYSSTLTERSLHSLFIQEDYFKSSFLLHVLGEGTFLDLLHYIEDYAPDPVTRKIVHLARIDEGRHVAYGIGHIRHILSRNPKMVRSLIEAAEERNQYLHSESVGENSHLVEALAILGGGGRTAERLKTGFERVAKLQEVMYERRIQRMLQIGLDEQTAQKISESHTPNFM</sequence>
<dbReference type="EMBL" id="JBHSHC010000027">
    <property type="protein sequence ID" value="MFC4766624.1"/>
    <property type="molecule type" value="Genomic_DNA"/>
</dbReference>
<dbReference type="SUPFAM" id="SSF64307">
    <property type="entry name" value="SirA-like"/>
    <property type="match status" value="1"/>
</dbReference>
<comment type="caution">
    <text evidence="1">The sequence shown here is derived from an EMBL/GenBank/DDBJ whole genome shotgun (WGS) entry which is preliminary data.</text>
</comment>
<evidence type="ECO:0000313" key="1">
    <source>
        <dbReference type="EMBL" id="MFC4766624.1"/>
    </source>
</evidence>
<dbReference type="InterPro" id="IPR009078">
    <property type="entry name" value="Ferritin-like_SF"/>
</dbReference>
<name>A0ABV9PX12_9BACL</name>
<evidence type="ECO:0008006" key="3">
    <source>
        <dbReference type="Google" id="ProtNLM"/>
    </source>
</evidence>
<accession>A0ABV9PX12</accession>
<keyword evidence="2" id="KW-1185">Reference proteome</keyword>
<dbReference type="Gene3D" id="3.30.110.40">
    <property type="entry name" value="TusA-like domain"/>
    <property type="match status" value="1"/>
</dbReference>